<name>A0A8T1V3F5_9STRA</name>
<accession>A0A8T1V3F5</accession>
<reference evidence="3" key="1">
    <citation type="submission" date="2021-02" db="EMBL/GenBank/DDBJ databases">
        <authorList>
            <person name="Palmer J.M."/>
        </authorList>
    </citation>
    <scope>NUCLEOTIDE SEQUENCE</scope>
    <source>
        <strain evidence="3">SCRP734</strain>
    </source>
</reference>
<keyword evidence="4" id="KW-1185">Reference proteome</keyword>
<dbReference type="Proteomes" id="UP000694044">
    <property type="component" value="Unassembled WGS sequence"/>
</dbReference>
<evidence type="ECO:0000313" key="3">
    <source>
        <dbReference type="EMBL" id="KAG7375812.1"/>
    </source>
</evidence>
<comment type="caution">
    <text evidence="3">The sequence shown here is derived from an EMBL/GenBank/DDBJ whole genome shotgun (WGS) entry which is preliminary data.</text>
</comment>
<proteinExistence type="predicted"/>
<evidence type="ECO:0000256" key="2">
    <source>
        <dbReference type="SAM" id="MobiDB-lite"/>
    </source>
</evidence>
<evidence type="ECO:0000313" key="4">
    <source>
        <dbReference type="Proteomes" id="UP000694044"/>
    </source>
</evidence>
<dbReference type="AlphaFoldDB" id="A0A8T1V3F5"/>
<organism evidence="3 4">
    <name type="scientific">Phytophthora pseudosyringae</name>
    <dbReference type="NCBI Taxonomy" id="221518"/>
    <lineage>
        <taxon>Eukaryota</taxon>
        <taxon>Sar</taxon>
        <taxon>Stramenopiles</taxon>
        <taxon>Oomycota</taxon>
        <taxon>Peronosporomycetes</taxon>
        <taxon>Peronosporales</taxon>
        <taxon>Peronosporaceae</taxon>
        <taxon>Phytophthora</taxon>
    </lineage>
</organism>
<feature type="coiled-coil region" evidence="1">
    <location>
        <begin position="8"/>
        <end position="56"/>
    </location>
</feature>
<keyword evidence="1" id="KW-0175">Coiled coil</keyword>
<dbReference type="EMBL" id="JAGDFM010000916">
    <property type="protein sequence ID" value="KAG7375812.1"/>
    <property type="molecule type" value="Genomic_DNA"/>
</dbReference>
<feature type="region of interest" description="Disordered" evidence="2">
    <location>
        <begin position="124"/>
        <end position="151"/>
    </location>
</feature>
<sequence>MLSDEATIAHLEVKLKAAGERVVRANERVVCEENRFDELLKQLNDQTRSIDRLRHEFVMQRQEDRFMVENNIRGLVLLYRLSIQKRVQSSISPLSRIGVFQHRLEKERVMTDIYIYHAKSLRRSPAMKTRKRKEGAESDETSISEVSSETKSQVEKKLQASAVFGRPSRPLPQTLDQVQKEPRRRQNCLPCTREDLIQTKKTWREDDFDLIDTMLMLSNPLELDITSSADLSLPGRGLQSMQSAHGISISALKPLPILLSFDLYEFLMDLSRQSRQWLWPYVHVRPARCAACPVSACALRSSFAAACSEGVFSSTSAPIIATSYEQTPYNQHSQAVDT</sequence>
<evidence type="ECO:0000256" key="1">
    <source>
        <dbReference type="SAM" id="Coils"/>
    </source>
</evidence>
<gene>
    <name evidence="3" type="ORF">PHYPSEUDO_015194</name>
</gene>
<protein>
    <submittedName>
        <fullName evidence="3">Uncharacterized protein</fullName>
    </submittedName>
</protein>